<protein>
    <submittedName>
        <fullName evidence="2">Uncharacterized protein</fullName>
    </submittedName>
</protein>
<organism evidence="2 3">
    <name type="scientific">Oleoguttula mirabilis</name>
    <dbReference type="NCBI Taxonomy" id="1507867"/>
    <lineage>
        <taxon>Eukaryota</taxon>
        <taxon>Fungi</taxon>
        <taxon>Dikarya</taxon>
        <taxon>Ascomycota</taxon>
        <taxon>Pezizomycotina</taxon>
        <taxon>Dothideomycetes</taxon>
        <taxon>Dothideomycetidae</taxon>
        <taxon>Mycosphaerellales</taxon>
        <taxon>Teratosphaeriaceae</taxon>
        <taxon>Oleoguttula</taxon>
    </lineage>
</organism>
<evidence type="ECO:0000313" key="3">
    <source>
        <dbReference type="Proteomes" id="UP001324427"/>
    </source>
</evidence>
<reference evidence="2 3" key="1">
    <citation type="submission" date="2021-11" db="EMBL/GenBank/DDBJ databases">
        <title>Black yeast isolated from Biological Soil Crust.</title>
        <authorList>
            <person name="Kurbessoian T."/>
        </authorList>
    </citation>
    <scope>NUCLEOTIDE SEQUENCE [LARGE SCALE GENOMIC DNA]</scope>
    <source>
        <strain evidence="2 3">CCFEE 5522</strain>
    </source>
</reference>
<feature type="compositionally biased region" description="Low complexity" evidence="1">
    <location>
        <begin position="96"/>
        <end position="107"/>
    </location>
</feature>
<dbReference type="AlphaFoldDB" id="A0AAV9JX41"/>
<dbReference type="Proteomes" id="UP001324427">
    <property type="component" value="Unassembled WGS sequence"/>
</dbReference>
<feature type="compositionally biased region" description="Basic and acidic residues" evidence="1">
    <location>
        <begin position="78"/>
        <end position="95"/>
    </location>
</feature>
<dbReference type="EMBL" id="JAVFHQ010000003">
    <property type="protein sequence ID" value="KAK4549647.1"/>
    <property type="molecule type" value="Genomic_DNA"/>
</dbReference>
<gene>
    <name evidence="2" type="ORF">LTR36_004948</name>
</gene>
<proteinExistence type="predicted"/>
<evidence type="ECO:0000313" key="2">
    <source>
        <dbReference type="EMBL" id="KAK4549647.1"/>
    </source>
</evidence>
<evidence type="ECO:0000256" key="1">
    <source>
        <dbReference type="SAM" id="MobiDB-lite"/>
    </source>
</evidence>
<feature type="compositionally biased region" description="Basic and acidic residues" evidence="1">
    <location>
        <begin position="58"/>
        <end position="68"/>
    </location>
</feature>
<feature type="region of interest" description="Disordered" evidence="1">
    <location>
        <begin position="49"/>
        <end position="68"/>
    </location>
</feature>
<feature type="region of interest" description="Disordered" evidence="1">
    <location>
        <begin position="1"/>
        <end position="35"/>
    </location>
</feature>
<feature type="compositionally biased region" description="Low complexity" evidence="1">
    <location>
        <begin position="24"/>
        <end position="35"/>
    </location>
</feature>
<accession>A0AAV9JX41</accession>
<feature type="region of interest" description="Disordered" evidence="1">
    <location>
        <begin position="77"/>
        <end position="117"/>
    </location>
</feature>
<keyword evidence="3" id="KW-1185">Reference proteome</keyword>
<comment type="caution">
    <text evidence="2">The sequence shown here is derived from an EMBL/GenBank/DDBJ whole genome shotgun (WGS) entry which is preliminary data.</text>
</comment>
<sequence length="117" mass="13007">MLTNKHRRFTNFPVFSPANNHQGAAQTTPPLTPTTAMAADYLGTYDEQTKNMGKRPQHAKDNVREQRFGIERLVQARAQREESAEQVEAPERERSAAVAAASSSGRQQGKGERKGKQ</sequence>
<name>A0AAV9JX41_9PEZI</name>